<comment type="caution">
    <text evidence="1">The sequence shown here is derived from an EMBL/GenBank/DDBJ whole genome shotgun (WGS) entry which is preliminary data.</text>
</comment>
<evidence type="ECO:0000313" key="2">
    <source>
        <dbReference type="Proteomes" id="UP001054945"/>
    </source>
</evidence>
<organism evidence="1 2">
    <name type="scientific">Caerostris extrusa</name>
    <name type="common">Bark spider</name>
    <name type="synonym">Caerostris bankana</name>
    <dbReference type="NCBI Taxonomy" id="172846"/>
    <lineage>
        <taxon>Eukaryota</taxon>
        <taxon>Metazoa</taxon>
        <taxon>Ecdysozoa</taxon>
        <taxon>Arthropoda</taxon>
        <taxon>Chelicerata</taxon>
        <taxon>Arachnida</taxon>
        <taxon>Araneae</taxon>
        <taxon>Araneomorphae</taxon>
        <taxon>Entelegynae</taxon>
        <taxon>Araneoidea</taxon>
        <taxon>Araneidae</taxon>
        <taxon>Caerostris</taxon>
    </lineage>
</organism>
<dbReference type="EMBL" id="BPLR01005494">
    <property type="protein sequence ID" value="GIY02746.1"/>
    <property type="molecule type" value="Genomic_DNA"/>
</dbReference>
<protein>
    <submittedName>
        <fullName evidence="1">Uncharacterized protein</fullName>
    </submittedName>
</protein>
<name>A0AAV4Q0U4_CAEEX</name>
<evidence type="ECO:0000313" key="1">
    <source>
        <dbReference type="EMBL" id="GIY02746.1"/>
    </source>
</evidence>
<keyword evidence="2" id="KW-1185">Reference proteome</keyword>
<reference evidence="1 2" key="1">
    <citation type="submission" date="2021-06" db="EMBL/GenBank/DDBJ databases">
        <title>Caerostris extrusa draft genome.</title>
        <authorList>
            <person name="Kono N."/>
            <person name="Arakawa K."/>
        </authorList>
    </citation>
    <scope>NUCLEOTIDE SEQUENCE [LARGE SCALE GENOMIC DNA]</scope>
</reference>
<accession>A0AAV4Q0U4</accession>
<dbReference type="AlphaFoldDB" id="A0AAV4Q0U4"/>
<gene>
    <name evidence="1" type="ORF">CEXT_397181</name>
</gene>
<dbReference type="Proteomes" id="UP001054945">
    <property type="component" value="Unassembled WGS sequence"/>
</dbReference>
<proteinExistence type="predicted"/>
<sequence length="93" mass="10846">MEWALDIRTKDLVSKLDSGIESNGRLTYEIKDLVSKFDSGIKLNSRLTCELEKSFKFSVDFQQIVPKFLSKINLCRYLKLWDQCDRIRVGHSS</sequence>